<dbReference type="EMBL" id="FWXV01000018">
    <property type="protein sequence ID" value="SMD26915.1"/>
    <property type="molecule type" value="Genomic_DNA"/>
</dbReference>
<reference evidence="1 2" key="1">
    <citation type="submission" date="2017-04" db="EMBL/GenBank/DDBJ databases">
        <authorList>
            <person name="Afonso C.L."/>
            <person name="Miller P.J."/>
            <person name="Scott M.A."/>
            <person name="Spackman E."/>
            <person name="Goraichik I."/>
            <person name="Dimitrov K.M."/>
            <person name="Suarez D.L."/>
            <person name="Swayne D.E."/>
        </authorList>
    </citation>
    <scope>NUCLEOTIDE SEQUENCE [LARGE SCALE GENOMIC DNA]</scope>
    <source>
        <strain evidence="1 2">DSM 43828</strain>
    </source>
</reference>
<gene>
    <name evidence="1" type="ORF">SAMN05661093_10502</name>
</gene>
<organism evidence="1 2">
    <name type="scientific">Kibdelosporangium aridum</name>
    <dbReference type="NCBI Taxonomy" id="2030"/>
    <lineage>
        <taxon>Bacteria</taxon>
        <taxon>Bacillati</taxon>
        <taxon>Actinomycetota</taxon>
        <taxon>Actinomycetes</taxon>
        <taxon>Pseudonocardiales</taxon>
        <taxon>Pseudonocardiaceae</taxon>
        <taxon>Kibdelosporangium</taxon>
    </lineage>
</organism>
<dbReference type="OrthoDB" id="1551204at2"/>
<sequence>MLLRMAHLGLTNTFALLRLLPMRTRDKDIEILVSRHQTEVLQRQLGDKGAIRRAP</sequence>
<evidence type="ECO:0000313" key="1">
    <source>
        <dbReference type="EMBL" id="SMD26915.1"/>
    </source>
</evidence>
<evidence type="ECO:0000313" key="2">
    <source>
        <dbReference type="Proteomes" id="UP000192674"/>
    </source>
</evidence>
<dbReference type="AlphaFoldDB" id="A0A1W2FYC2"/>
<accession>A0A1W2FYC2</accession>
<protein>
    <submittedName>
        <fullName evidence="1">Uncharacterized protein</fullName>
    </submittedName>
</protein>
<dbReference type="Proteomes" id="UP000192674">
    <property type="component" value="Unassembled WGS sequence"/>
</dbReference>
<dbReference type="RefSeq" id="WP_160097337.1">
    <property type="nucleotide sequence ID" value="NZ_FWXV01000018.1"/>
</dbReference>
<keyword evidence="2" id="KW-1185">Reference proteome</keyword>
<name>A0A1W2FYC2_KIBAR</name>
<proteinExistence type="predicted"/>